<feature type="domain" description="BHLH" evidence="7">
    <location>
        <begin position="397"/>
        <end position="448"/>
    </location>
</feature>
<feature type="compositionally biased region" description="Polar residues" evidence="6">
    <location>
        <begin position="285"/>
        <end position="294"/>
    </location>
</feature>
<evidence type="ECO:0000256" key="6">
    <source>
        <dbReference type="SAM" id="MobiDB-lite"/>
    </source>
</evidence>
<feature type="compositionally biased region" description="Basic and acidic residues" evidence="6">
    <location>
        <begin position="388"/>
        <end position="410"/>
    </location>
</feature>
<proteinExistence type="predicted"/>
<feature type="region of interest" description="Disordered" evidence="6">
    <location>
        <begin position="204"/>
        <end position="264"/>
    </location>
</feature>
<feature type="compositionally biased region" description="Polar residues" evidence="6">
    <location>
        <begin position="210"/>
        <end position="237"/>
    </location>
</feature>
<organism evidence="8 9">
    <name type="scientific">Phialemonium thermophilum</name>
    <dbReference type="NCBI Taxonomy" id="223376"/>
    <lineage>
        <taxon>Eukaryota</taxon>
        <taxon>Fungi</taxon>
        <taxon>Dikarya</taxon>
        <taxon>Ascomycota</taxon>
        <taxon>Pezizomycotina</taxon>
        <taxon>Sordariomycetes</taxon>
        <taxon>Sordariomycetidae</taxon>
        <taxon>Cephalothecales</taxon>
        <taxon>Cephalothecaceae</taxon>
        <taxon>Phialemonium</taxon>
    </lineage>
</organism>
<dbReference type="SUPFAM" id="SSF47459">
    <property type="entry name" value="HLH, helix-loop-helix DNA-binding domain"/>
    <property type="match status" value="1"/>
</dbReference>
<dbReference type="CDD" id="cd11404">
    <property type="entry name" value="bHLHzip_Mlx_like"/>
    <property type="match status" value="1"/>
</dbReference>
<feature type="compositionally biased region" description="Low complexity" evidence="6">
    <location>
        <begin position="360"/>
        <end position="372"/>
    </location>
</feature>
<feature type="compositionally biased region" description="Low complexity" evidence="6">
    <location>
        <begin position="170"/>
        <end position="190"/>
    </location>
</feature>
<name>A0ABR3Y053_9PEZI</name>
<dbReference type="PANTHER" id="PTHR15741:SF27">
    <property type="entry name" value="TRANSCRIPTION FACTOR AP-4"/>
    <property type="match status" value="1"/>
</dbReference>
<evidence type="ECO:0000256" key="3">
    <source>
        <dbReference type="ARBA" id="ARBA00023125"/>
    </source>
</evidence>
<dbReference type="Gene3D" id="4.10.280.10">
    <property type="entry name" value="Helix-loop-helix DNA-binding domain"/>
    <property type="match status" value="1"/>
</dbReference>
<evidence type="ECO:0000256" key="2">
    <source>
        <dbReference type="ARBA" id="ARBA00023015"/>
    </source>
</evidence>
<evidence type="ECO:0000259" key="7">
    <source>
        <dbReference type="PROSITE" id="PS50888"/>
    </source>
</evidence>
<dbReference type="EMBL" id="JAZHXJ010000027">
    <property type="protein sequence ID" value="KAL1881119.1"/>
    <property type="molecule type" value="Genomic_DNA"/>
</dbReference>
<feature type="region of interest" description="Disordered" evidence="6">
    <location>
        <begin position="285"/>
        <end position="410"/>
    </location>
</feature>
<sequence length="465" mass="50762">MIVTQRPRTMGSTQPPDVDLPFGYTFDAADLFLAEPPEPPPGQPILSDNEQKLLSNFFHDVNSENYNNVSLGDGLNFSEDWLNLPPNFMAVTTSLGYQRGGHLESYMHESSPSGPFHDLVASNSSHMPPPPLPSHPNTTPSITHSTFEQHASAEVLAAATVLQNGSLPRAGSSSIGSAFSSRSGGSATGSQLTHLRHQSMVEFRPDGHPVSQSHTSDHASTFSHLSADRSPNPQVASRNPPIEVQWGSDSNFGRHFIPQSEKETSEALEKERLIYMNCLEVNSSAANTRPSSPVYNGDLSPLKLKTRSTGQAAPEPERDEGHTPPRKRRKSRPRADSEDAEEETTSSTSRQIRRRRAKGADTTATSPPADSSSGKRRKSAGANGNSKPTRENLTEEQKRENHIRSEQKRRTLIKEGFDDLCDLVPGLKGGGFSKSSMLTMAAEWLDELLRGNQQLQAQLAGLESR</sequence>
<dbReference type="PROSITE" id="PS50888">
    <property type="entry name" value="BHLH"/>
    <property type="match status" value="1"/>
</dbReference>
<reference evidence="8 9" key="1">
    <citation type="journal article" date="2024" name="Commun. Biol.">
        <title>Comparative genomic analysis of thermophilic fungi reveals convergent evolutionary adaptations and gene losses.</title>
        <authorList>
            <person name="Steindorff A.S."/>
            <person name="Aguilar-Pontes M.V."/>
            <person name="Robinson A.J."/>
            <person name="Andreopoulos B."/>
            <person name="LaButti K."/>
            <person name="Kuo A."/>
            <person name="Mondo S."/>
            <person name="Riley R."/>
            <person name="Otillar R."/>
            <person name="Haridas S."/>
            <person name="Lipzen A."/>
            <person name="Grimwood J."/>
            <person name="Schmutz J."/>
            <person name="Clum A."/>
            <person name="Reid I.D."/>
            <person name="Moisan M.C."/>
            <person name="Butler G."/>
            <person name="Nguyen T.T.M."/>
            <person name="Dewar K."/>
            <person name="Conant G."/>
            <person name="Drula E."/>
            <person name="Henrissat B."/>
            <person name="Hansel C."/>
            <person name="Singer S."/>
            <person name="Hutchinson M.I."/>
            <person name="de Vries R.P."/>
            <person name="Natvig D.O."/>
            <person name="Powell A.J."/>
            <person name="Tsang A."/>
            <person name="Grigoriev I.V."/>
        </authorList>
    </citation>
    <scope>NUCLEOTIDE SEQUENCE [LARGE SCALE GENOMIC DNA]</scope>
    <source>
        <strain evidence="8 9">ATCC 24622</strain>
    </source>
</reference>
<dbReference type="SMART" id="SM00353">
    <property type="entry name" value="HLH"/>
    <property type="match status" value="1"/>
</dbReference>
<keyword evidence="5" id="KW-0539">Nucleus</keyword>
<dbReference type="InterPro" id="IPR036638">
    <property type="entry name" value="HLH_DNA-bd_sf"/>
</dbReference>
<feature type="region of interest" description="Disordered" evidence="6">
    <location>
        <begin position="108"/>
        <end position="140"/>
    </location>
</feature>
<evidence type="ECO:0000313" key="8">
    <source>
        <dbReference type="EMBL" id="KAL1881119.1"/>
    </source>
</evidence>
<gene>
    <name evidence="8" type="ORF">VTK73DRAFT_4796</name>
</gene>
<keyword evidence="4" id="KW-0804">Transcription</keyword>
<evidence type="ECO:0000256" key="5">
    <source>
        <dbReference type="ARBA" id="ARBA00023242"/>
    </source>
</evidence>
<evidence type="ECO:0000256" key="4">
    <source>
        <dbReference type="ARBA" id="ARBA00023163"/>
    </source>
</evidence>
<protein>
    <recommendedName>
        <fullName evidence="7">BHLH domain-containing protein</fullName>
    </recommendedName>
</protein>
<dbReference type="PANTHER" id="PTHR15741">
    <property type="entry name" value="BASIC HELIX-LOOP-HELIX ZIP TRANSCRIPTION FACTOR"/>
    <property type="match status" value="1"/>
</dbReference>
<accession>A0ABR3Y053</accession>
<evidence type="ECO:0000313" key="9">
    <source>
        <dbReference type="Proteomes" id="UP001586593"/>
    </source>
</evidence>
<keyword evidence="2" id="KW-0805">Transcription regulation</keyword>
<feature type="region of interest" description="Disordered" evidence="6">
    <location>
        <begin position="169"/>
        <end position="191"/>
    </location>
</feature>
<evidence type="ECO:0000256" key="1">
    <source>
        <dbReference type="ARBA" id="ARBA00004123"/>
    </source>
</evidence>
<comment type="subcellular location">
    <subcellularLocation>
        <location evidence="1">Nucleus</location>
    </subcellularLocation>
</comment>
<keyword evidence="9" id="KW-1185">Reference proteome</keyword>
<dbReference type="Pfam" id="PF00010">
    <property type="entry name" value="HLH"/>
    <property type="match status" value="1"/>
</dbReference>
<dbReference type="InterPro" id="IPR052207">
    <property type="entry name" value="Max-like/E-box_TFs"/>
</dbReference>
<dbReference type="Proteomes" id="UP001586593">
    <property type="component" value="Unassembled WGS sequence"/>
</dbReference>
<keyword evidence="3" id="KW-0238">DNA-binding</keyword>
<comment type="caution">
    <text evidence="8">The sequence shown here is derived from an EMBL/GenBank/DDBJ whole genome shotgun (WGS) entry which is preliminary data.</text>
</comment>
<dbReference type="InterPro" id="IPR011598">
    <property type="entry name" value="bHLH_dom"/>
</dbReference>